<comment type="caution">
    <text evidence="1">The sequence shown here is derived from an EMBL/GenBank/DDBJ whole genome shotgun (WGS) entry which is preliminary data.</text>
</comment>
<name>A0A699T1G0_TANCI</name>
<gene>
    <name evidence="1" type="ORF">Tci_876294</name>
</gene>
<feature type="non-terminal residue" evidence="1">
    <location>
        <position position="1"/>
    </location>
</feature>
<organism evidence="1">
    <name type="scientific">Tanacetum cinerariifolium</name>
    <name type="common">Dalmatian daisy</name>
    <name type="synonym">Chrysanthemum cinerariifolium</name>
    <dbReference type="NCBI Taxonomy" id="118510"/>
    <lineage>
        <taxon>Eukaryota</taxon>
        <taxon>Viridiplantae</taxon>
        <taxon>Streptophyta</taxon>
        <taxon>Embryophyta</taxon>
        <taxon>Tracheophyta</taxon>
        <taxon>Spermatophyta</taxon>
        <taxon>Magnoliopsida</taxon>
        <taxon>eudicotyledons</taxon>
        <taxon>Gunneridae</taxon>
        <taxon>Pentapetalae</taxon>
        <taxon>asterids</taxon>
        <taxon>campanulids</taxon>
        <taxon>Asterales</taxon>
        <taxon>Asteraceae</taxon>
        <taxon>Asteroideae</taxon>
        <taxon>Anthemideae</taxon>
        <taxon>Anthemidinae</taxon>
        <taxon>Tanacetum</taxon>
    </lineage>
</organism>
<sequence length="51" mass="5815">DCVLKTVGIPEPPLQWANQQKVDLVLWAYMQHFSEGFQVKNALLSVNLETD</sequence>
<dbReference type="EMBL" id="BKCJ011210890">
    <property type="protein sequence ID" value="GFD04325.1"/>
    <property type="molecule type" value="Genomic_DNA"/>
</dbReference>
<evidence type="ECO:0000313" key="1">
    <source>
        <dbReference type="EMBL" id="GFD04325.1"/>
    </source>
</evidence>
<reference evidence="1" key="1">
    <citation type="journal article" date="2019" name="Sci. Rep.">
        <title>Draft genome of Tanacetum cinerariifolium, the natural source of mosquito coil.</title>
        <authorList>
            <person name="Yamashiro T."/>
            <person name="Shiraishi A."/>
            <person name="Satake H."/>
            <person name="Nakayama K."/>
        </authorList>
    </citation>
    <scope>NUCLEOTIDE SEQUENCE</scope>
</reference>
<accession>A0A699T1G0</accession>
<dbReference type="AlphaFoldDB" id="A0A699T1G0"/>
<proteinExistence type="predicted"/>
<protein>
    <submittedName>
        <fullName evidence="1">Uncharacterized protein</fullName>
    </submittedName>
</protein>